<organism evidence="1 2">
    <name type="scientific">Racocetra persica</name>
    <dbReference type="NCBI Taxonomy" id="160502"/>
    <lineage>
        <taxon>Eukaryota</taxon>
        <taxon>Fungi</taxon>
        <taxon>Fungi incertae sedis</taxon>
        <taxon>Mucoromycota</taxon>
        <taxon>Glomeromycotina</taxon>
        <taxon>Glomeromycetes</taxon>
        <taxon>Diversisporales</taxon>
        <taxon>Gigasporaceae</taxon>
        <taxon>Racocetra</taxon>
    </lineage>
</organism>
<sequence>ESECIPLVYIQNDDEFREINYKSQWLFDNPLEEPHCFEQVTVDDITLKVGDAVEVVAADGSTDGRWFWKLDKDVSINKSRELFFSSNCECQEPWPLENIVRK</sequence>
<name>A0ACA9SRP7_9GLOM</name>
<dbReference type="EMBL" id="CAJVQC010154917">
    <property type="protein sequence ID" value="CAG8847229.1"/>
    <property type="molecule type" value="Genomic_DNA"/>
</dbReference>
<reference evidence="1" key="1">
    <citation type="submission" date="2021-06" db="EMBL/GenBank/DDBJ databases">
        <authorList>
            <person name="Kallberg Y."/>
            <person name="Tangrot J."/>
            <person name="Rosling A."/>
        </authorList>
    </citation>
    <scope>NUCLEOTIDE SEQUENCE</scope>
    <source>
        <strain evidence="1">MA461A</strain>
    </source>
</reference>
<comment type="caution">
    <text evidence="1">The sequence shown here is derived from an EMBL/GenBank/DDBJ whole genome shotgun (WGS) entry which is preliminary data.</text>
</comment>
<evidence type="ECO:0000313" key="2">
    <source>
        <dbReference type="Proteomes" id="UP000789920"/>
    </source>
</evidence>
<proteinExistence type="predicted"/>
<keyword evidence="2" id="KW-1185">Reference proteome</keyword>
<protein>
    <submittedName>
        <fullName evidence="1">22291_t:CDS:1</fullName>
    </submittedName>
</protein>
<feature type="non-terminal residue" evidence="1">
    <location>
        <position position="1"/>
    </location>
</feature>
<evidence type="ECO:0000313" key="1">
    <source>
        <dbReference type="EMBL" id="CAG8847229.1"/>
    </source>
</evidence>
<dbReference type="Proteomes" id="UP000789920">
    <property type="component" value="Unassembled WGS sequence"/>
</dbReference>
<feature type="non-terminal residue" evidence="1">
    <location>
        <position position="102"/>
    </location>
</feature>
<gene>
    <name evidence="1" type="ORF">RPERSI_LOCUS34537</name>
</gene>
<accession>A0ACA9SRP7</accession>